<organism evidence="1 2">
    <name type="scientific">Artomyces pyxidatus</name>
    <dbReference type="NCBI Taxonomy" id="48021"/>
    <lineage>
        <taxon>Eukaryota</taxon>
        <taxon>Fungi</taxon>
        <taxon>Dikarya</taxon>
        <taxon>Basidiomycota</taxon>
        <taxon>Agaricomycotina</taxon>
        <taxon>Agaricomycetes</taxon>
        <taxon>Russulales</taxon>
        <taxon>Auriscalpiaceae</taxon>
        <taxon>Artomyces</taxon>
    </lineage>
</organism>
<reference evidence="1" key="1">
    <citation type="submission" date="2021-03" db="EMBL/GenBank/DDBJ databases">
        <authorList>
            <consortium name="DOE Joint Genome Institute"/>
            <person name="Ahrendt S."/>
            <person name="Looney B.P."/>
            <person name="Miyauchi S."/>
            <person name="Morin E."/>
            <person name="Drula E."/>
            <person name="Courty P.E."/>
            <person name="Chicoki N."/>
            <person name="Fauchery L."/>
            <person name="Kohler A."/>
            <person name="Kuo A."/>
            <person name="Labutti K."/>
            <person name="Pangilinan J."/>
            <person name="Lipzen A."/>
            <person name="Riley R."/>
            <person name="Andreopoulos W."/>
            <person name="He G."/>
            <person name="Johnson J."/>
            <person name="Barry K.W."/>
            <person name="Grigoriev I.V."/>
            <person name="Nagy L."/>
            <person name="Hibbett D."/>
            <person name="Henrissat B."/>
            <person name="Matheny P.B."/>
            <person name="Labbe J."/>
            <person name="Martin F."/>
        </authorList>
    </citation>
    <scope>NUCLEOTIDE SEQUENCE</scope>
    <source>
        <strain evidence="1">HHB10654</strain>
    </source>
</reference>
<reference evidence="1" key="2">
    <citation type="journal article" date="2022" name="New Phytol.">
        <title>Evolutionary transition to the ectomycorrhizal habit in the genomes of a hyperdiverse lineage of mushroom-forming fungi.</title>
        <authorList>
            <person name="Looney B."/>
            <person name="Miyauchi S."/>
            <person name="Morin E."/>
            <person name="Drula E."/>
            <person name="Courty P.E."/>
            <person name="Kohler A."/>
            <person name="Kuo A."/>
            <person name="LaButti K."/>
            <person name="Pangilinan J."/>
            <person name="Lipzen A."/>
            <person name="Riley R."/>
            <person name="Andreopoulos W."/>
            <person name="He G."/>
            <person name="Johnson J."/>
            <person name="Nolan M."/>
            <person name="Tritt A."/>
            <person name="Barry K.W."/>
            <person name="Grigoriev I.V."/>
            <person name="Nagy L.G."/>
            <person name="Hibbett D."/>
            <person name="Henrissat B."/>
            <person name="Matheny P.B."/>
            <person name="Labbe J."/>
            <person name="Martin F.M."/>
        </authorList>
    </citation>
    <scope>NUCLEOTIDE SEQUENCE</scope>
    <source>
        <strain evidence="1">HHB10654</strain>
    </source>
</reference>
<evidence type="ECO:0000313" key="2">
    <source>
        <dbReference type="Proteomes" id="UP000814140"/>
    </source>
</evidence>
<dbReference type="EMBL" id="MU277270">
    <property type="protein sequence ID" value="KAI0056126.1"/>
    <property type="molecule type" value="Genomic_DNA"/>
</dbReference>
<comment type="caution">
    <text evidence="1">The sequence shown here is derived from an EMBL/GenBank/DDBJ whole genome shotgun (WGS) entry which is preliminary data.</text>
</comment>
<name>A0ACB8SJR3_9AGAM</name>
<dbReference type="Proteomes" id="UP000814140">
    <property type="component" value="Unassembled WGS sequence"/>
</dbReference>
<proteinExistence type="predicted"/>
<keyword evidence="2" id="KW-1185">Reference proteome</keyword>
<accession>A0ACB8SJR3</accession>
<protein>
    <submittedName>
        <fullName evidence="1">Uncharacterized protein</fullName>
    </submittedName>
</protein>
<evidence type="ECO:0000313" key="1">
    <source>
        <dbReference type="EMBL" id="KAI0056126.1"/>
    </source>
</evidence>
<sequence>MTPTSLFSLASRGMWVVYQPSRCLGPLWRAPHEYSGEARHTSLRLNYNKPSIDFRHLVFVTAVSACARRIFKHHGVQLIWTRHVSSWQRIRFSFIAAPEKQYSGSSVS</sequence>
<gene>
    <name evidence="1" type="ORF">BV25DRAFT_1832502</name>
</gene>